<dbReference type="EMBL" id="GBRH01237688">
    <property type="protein sequence ID" value="JAD60207.1"/>
    <property type="molecule type" value="Transcribed_RNA"/>
</dbReference>
<proteinExistence type="predicted"/>
<name>A0A0A9BLR7_ARUDO</name>
<reference evidence="1" key="2">
    <citation type="journal article" date="2015" name="Data Brief">
        <title>Shoot transcriptome of the giant reed, Arundo donax.</title>
        <authorList>
            <person name="Barrero R.A."/>
            <person name="Guerrero F.D."/>
            <person name="Moolhuijzen P."/>
            <person name="Goolsby J.A."/>
            <person name="Tidwell J."/>
            <person name="Bellgard S.E."/>
            <person name="Bellgard M.I."/>
        </authorList>
    </citation>
    <scope>NUCLEOTIDE SEQUENCE</scope>
    <source>
        <tissue evidence="1">Shoot tissue taken approximately 20 cm above the soil surface</tissue>
    </source>
</reference>
<accession>A0A0A9BLR7</accession>
<reference evidence="1" key="1">
    <citation type="submission" date="2014-09" db="EMBL/GenBank/DDBJ databases">
        <authorList>
            <person name="Magalhaes I.L.F."/>
            <person name="Oliveira U."/>
            <person name="Santos F.R."/>
            <person name="Vidigal T.H.D.A."/>
            <person name="Brescovit A.D."/>
            <person name="Santos A.J."/>
        </authorList>
    </citation>
    <scope>NUCLEOTIDE SEQUENCE</scope>
    <source>
        <tissue evidence="1">Shoot tissue taken approximately 20 cm above the soil surface</tissue>
    </source>
</reference>
<organism evidence="1">
    <name type="scientific">Arundo donax</name>
    <name type="common">Giant reed</name>
    <name type="synonym">Donax arundinaceus</name>
    <dbReference type="NCBI Taxonomy" id="35708"/>
    <lineage>
        <taxon>Eukaryota</taxon>
        <taxon>Viridiplantae</taxon>
        <taxon>Streptophyta</taxon>
        <taxon>Embryophyta</taxon>
        <taxon>Tracheophyta</taxon>
        <taxon>Spermatophyta</taxon>
        <taxon>Magnoliopsida</taxon>
        <taxon>Liliopsida</taxon>
        <taxon>Poales</taxon>
        <taxon>Poaceae</taxon>
        <taxon>PACMAD clade</taxon>
        <taxon>Arundinoideae</taxon>
        <taxon>Arundineae</taxon>
        <taxon>Arundo</taxon>
    </lineage>
</organism>
<evidence type="ECO:0000313" key="1">
    <source>
        <dbReference type="EMBL" id="JAD60207.1"/>
    </source>
</evidence>
<dbReference type="AlphaFoldDB" id="A0A0A9BLR7"/>
<sequence>MAYDSGGQDWISPMRS</sequence>
<protein>
    <submittedName>
        <fullName evidence="1">Uncharacterized protein</fullName>
    </submittedName>
</protein>